<keyword evidence="2" id="KW-0813">Transport</keyword>
<feature type="non-terminal residue" evidence="7">
    <location>
        <position position="1"/>
    </location>
</feature>
<feature type="transmembrane region" description="Helical" evidence="6">
    <location>
        <begin position="23"/>
        <end position="45"/>
    </location>
</feature>
<dbReference type="InterPro" id="IPR037272">
    <property type="entry name" value="SNS_sf"/>
</dbReference>
<reference evidence="7" key="3">
    <citation type="submission" date="2023-05" db="EMBL/GenBank/DDBJ databases">
        <authorList>
            <person name="Smith C.H."/>
        </authorList>
    </citation>
    <scope>NUCLEOTIDE SEQUENCE</scope>
    <source>
        <strain evidence="7">CHS0354</strain>
        <tissue evidence="7">Mantle</tissue>
    </source>
</reference>
<dbReference type="AlphaFoldDB" id="A0AAE0SH06"/>
<keyword evidence="8" id="KW-1185">Reference proteome</keyword>
<dbReference type="GO" id="GO:0098793">
    <property type="term" value="C:presynapse"/>
    <property type="evidence" value="ECO:0007669"/>
    <property type="project" value="GOC"/>
</dbReference>
<dbReference type="GO" id="GO:0006865">
    <property type="term" value="P:amino acid transport"/>
    <property type="evidence" value="ECO:0007669"/>
    <property type="project" value="TreeGrafter"/>
</dbReference>
<dbReference type="GO" id="GO:0005886">
    <property type="term" value="C:plasma membrane"/>
    <property type="evidence" value="ECO:0007669"/>
    <property type="project" value="TreeGrafter"/>
</dbReference>
<accession>A0AAE0SH06</accession>
<dbReference type="GO" id="GO:0051378">
    <property type="term" value="F:serotonin binding"/>
    <property type="evidence" value="ECO:0007669"/>
    <property type="project" value="TreeGrafter"/>
</dbReference>
<sequence>CLFLLSIIDPARPEYGGYQYPEWAIAVGWCMVFSSLLCIPAYIIYKFIRTPGGMKEKLRSMITPEETPKYGQEVVPVFI</sequence>
<dbReference type="EMBL" id="JAEAOA010001888">
    <property type="protein sequence ID" value="KAK3591528.1"/>
    <property type="molecule type" value="Genomic_DNA"/>
</dbReference>
<dbReference type="PANTHER" id="PTHR11616:SF279">
    <property type="entry name" value="SODIUM-DEPENDENT SEROTONIN TRANSPORTER"/>
    <property type="match status" value="1"/>
</dbReference>
<keyword evidence="3 6" id="KW-0812">Transmembrane</keyword>
<evidence type="ECO:0000313" key="8">
    <source>
        <dbReference type="Proteomes" id="UP001195483"/>
    </source>
</evidence>
<dbReference type="PROSITE" id="PS50267">
    <property type="entry name" value="NA_NEUROTRAN_SYMP_3"/>
    <property type="match status" value="1"/>
</dbReference>
<keyword evidence="5 6" id="KW-0472">Membrane</keyword>
<protein>
    <submittedName>
        <fullName evidence="7">Uncharacterized protein</fullName>
    </submittedName>
</protein>
<evidence type="ECO:0000256" key="4">
    <source>
        <dbReference type="ARBA" id="ARBA00022989"/>
    </source>
</evidence>
<evidence type="ECO:0000256" key="5">
    <source>
        <dbReference type="ARBA" id="ARBA00023136"/>
    </source>
</evidence>
<evidence type="ECO:0000313" key="7">
    <source>
        <dbReference type="EMBL" id="KAK3591528.1"/>
    </source>
</evidence>
<dbReference type="Pfam" id="PF00209">
    <property type="entry name" value="SNF"/>
    <property type="match status" value="1"/>
</dbReference>
<proteinExistence type="predicted"/>
<evidence type="ECO:0000256" key="6">
    <source>
        <dbReference type="SAM" id="Phobius"/>
    </source>
</evidence>
<dbReference type="InterPro" id="IPR000175">
    <property type="entry name" value="Na/ntran_symport"/>
</dbReference>
<comment type="caution">
    <text evidence="7">The sequence shown here is derived from an EMBL/GenBank/DDBJ whole genome shotgun (WGS) entry which is preliminary data.</text>
</comment>
<organism evidence="7 8">
    <name type="scientific">Potamilus streckersoni</name>
    <dbReference type="NCBI Taxonomy" id="2493646"/>
    <lineage>
        <taxon>Eukaryota</taxon>
        <taxon>Metazoa</taxon>
        <taxon>Spiralia</taxon>
        <taxon>Lophotrochozoa</taxon>
        <taxon>Mollusca</taxon>
        <taxon>Bivalvia</taxon>
        <taxon>Autobranchia</taxon>
        <taxon>Heteroconchia</taxon>
        <taxon>Palaeoheterodonta</taxon>
        <taxon>Unionida</taxon>
        <taxon>Unionoidea</taxon>
        <taxon>Unionidae</taxon>
        <taxon>Ambleminae</taxon>
        <taxon>Lampsilini</taxon>
        <taxon>Potamilus</taxon>
    </lineage>
</organism>
<gene>
    <name evidence="7" type="ORF">CHS0354_031638</name>
</gene>
<dbReference type="GO" id="GO:0005335">
    <property type="term" value="F:serotonin:sodium:chloride symporter activity"/>
    <property type="evidence" value="ECO:0007669"/>
    <property type="project" value="TreeGrafter"/>
</dbReference>
<dbReference type="Proteomes" id="UP001195483">
    <property type="component" value="Unassembled WGS sequence"/>
</dbReference>
<dbReference type="PANTHER" id="PTHR11616">
    <property type="entry name" value="SODIUM/CHLORIDE DEPENDENT TRANSPORTER"/>
    <property type="match status" value="1"/>
</dbReference>
<reference evidence="7" key="2">
    <citation type="journal article" date="2021" name="Genome Biol. Evol.">
        <title>Developing a high-quality reference genome for a parasitic bivalve with doubly uniparental inheritance (Bivalvia: Unionida).</title>
        <authorList>
            <person name="Smith C.H."/>
        </authorList>
    </citation>
    <scope>NUCLEOTIDE SEQUENCE</scope>
    <source>
        <strain evidence="7">CHS0354</strain>
        <tissue evidence="7">Mantle</tissue>
    </source>
</reference>
<evidence type="ECO:0000256" key="2">
    <source>
        <dbReference type="ARBA" id="ARBA00022448"/>
    </source>
</evidence>
<comment type="subcellular location">
    <subcellularLocation>
        <location evidence="1">Membrane</location>
        <topology evidence="1">Multi-pass membrane protein</topology>
    </subcellularLocation>
</comment>
<evidence type="ECO:0000256" key="1">
    <source>
        <dbReference type="ARBA" id="ARBA00004141"/>
    </source>
</evidence>
<name>A0AAE0SH06_9BIVA</name>
<dbReference type="SUPFAM" id="SSF161070">
    <property type="entry name" value="SNF-like"/>
    <property type="match status" value="1"/>
</dbReference>
<dbReference type="GO" id="GO:0043005">
    <property type="term" value="C:neuron projection"/>
    <property type="evidence" value="ECO:0007669"/>
    <property type="project" value="TreeGrafter"/>
</dbReference>
<reference evidence="7" key="1">
    <citation type="journal article" date="2021" name="Genome Biol. Evol.">
        <title>A High-Quality Reference Genome for a Parasitic Bivalve with Doubly Uniparental Inheritance (Bivalvia: Unionida).</title>
        <authorList>
            <person name="Smith C.H."/>
        </authorList>
    </citation>
    <scope>NUCLEOTIDE SEQUENCE</scope>
    <source>
        <strain evidence="7">CHS0354</strain>
    </source>
</reference>
<keyword evidence="4 6" id="KW-1133">Transmembrane helix</keyword>
<evidence type="ECO:0000256" key="3">
    <source>
        <dbReference type="ARBA" id="ARBA00022692"/>
    </source>
</evidence>